<feature type="compositionally biased region" description="Basic and acidic residues" evidence="1">
    <location>
        <begin position="192"/>
        <end position="211"/>
    </location>
</feature>
<reference evidence="3" key="1">
    <citation type="submission" date="2021-08" db="EMBL/GenBank/DDBJ databases">
        <title>WGS assembly of Ceratopteris richardii.</title>
        <authorList>
            <person name="Marchant D.B."/>
            <person name="Chen G."/>
            <person name="Jenkins J."/>
            <person name="Shu S."/>
            <person name="Leebens-Mack J."/>
            <person name="Grimwood J."/>
            <person name="Schmutz J."/>
            <person name="Soltis P."/>
            <person name="Soltis D."/>
            <person name="Chen Z.-H."/>
        </authorList>
    </citation>
    <scope>NUCLEOTIDE SEQUENCE</scope>
    <source>
        <strain evidence="3">Whitten #5841</strain>
        <tissue evidence="3">Leaf</tissue>
    </source>
</reference>
<feature type="domain" description="HTH three-helical bundle" evidence="2">
    <location>
        <begin position="388"/>
        <end position="426"/>
    </location>
</feature>
<feature type="region of interest" description="Disordered" evidence="1">
    <location>
        <begin position="180"/>
        <end position="211"/>
    </location>
</feature>
<evidence type="ECO:0000256" key="1">
    <source>
        <dbReference type="SAM" id="MobiDB-lite"/>
    </source>
</evidence>
<feature type="region of interest" description="Disordered" evidence="1">
    <location>
        <begin position="347"/>
        <end position="368"/>
    </location>
</feature>
<gene>
    <name evidence="3" type="ORF">KP509_16G009700</name>
</gene>
<dbReference type="Proteomes" id="UP000825935">
    <property type="component" value="Chromosome 16"/>
</dbReference>
<evidence type="ECO:0000313" key="4">
    <source>
        <dbReference type="Proteomes" id="UP000825935"/>
    </source>
</evidence>
<comment type="caution">
    <text evidence="3">The sequence shown here is derived from an EMBL/GenBank/DDBJ whole genome shotgun (WGS) entry which is preliminary data.</text>
</comment>
<evidence type="ECO:0000313" key="3">
    <source>
        <dbReference type="EMBL" id="KAH7387181.1"/>
    </source>
</evidence>
<dbReference type="EMBL" id="CM035421">
    <property type="protein sequence ID" value="KAH7387181.1"/>
    <property type="molecule type" value="Genomic_DNA"/>
</dbReference>
<name>A0A8T2SWM7_CERRI</name>
<evidence type="ECO:0000259" key="2">
    <source>
        <dbReference type="Pfam" id="PF25370"/>
    </source>
</evidence>
<accession>A0A8T2SWM7</accession>
<dbReference type="InterPro" id="IPR057523">
    <property type="entry name" value="HTH_74"/>
</dbReference>
<proteinExistence type="predicted"/>
<protein>
    <recommendedName>
        <fullName evidence="2">HTH three-helical bundle domain-containing protein</fullName>
    </recommendedName>
</protein>
<keyword evidence="4" id="KW-1185">Reference proteome</keyword>
<feature type="compositionally biased region" description="Basic residues" evidence="1">
    <location>
        <begin position="180"/>
        <end position="191"/>
    </location>
</feature>
<sequence>MAATSSTATQGNLFLHLSVSNAFWISGTGHAPVRSGFDPSIEDIYLPASRNVSVVSPQCLSSGESSRCAPQNSVSPTDLLCTLHPQKNPALRAESESATASAISCLTLKNPKDCNQSSNKLRLRILDPQKKIQQPENCPLPSYRATRDSICKEADFKRPPRSRIEAHDYLGPSFGWHHFKKSRSKRHRSRTRRDDQHSRQQEKQASEKCNDRSIDDEIVQRASSCSIDAASCCITEVSNGNIESIPKKDEVDLDWADRISCKGPPDFTSKLDQLAFIACEQLRTKGRRSSRNQRRRHQYTATTFFPLDLIAPYWQDTFIESCDQVASSSHDSTGSLGSIRNHVTLSSKSGLVKEPPPETSYAPSFDVPSSIHLSQRSKKTKALGRQTRVQRCAKQVLDFVGKDTIREKLIRQALGNNPDTSKALRLLLDQRKLGRIGGGGRRDPYKYKLSPEGLRELDNFEEKDILAVRCTLAAVIT</sequence>
<organism evidence="3 4">
    <name type="scientific">Ceratopteris richardii</name>
    <name type="common">Triangle waterfern</name>
    <dbReference type="NCBI Taxonomy" id="49495"/>
    <lineage>
        <taxon>Eukaryota</taxon>
        <taxon>Viridiplantae</taxon>
        <taxon>Streptophyta</taxon>
        <taxon>Embryophyta</taxon>
        <taxon>Tracheophyta</taxon>
        <taxon>Polypodiopsida</taxon>
        <taxon>Polypodiidae</taxon>
        <taxon>Polypodiales</taxon>
        <taxon>Pteridineae</taxon>
        <taxon>Pteridaceae</taxon>
        <taxon>Parkerioideae</taxon>
        <taxon>Ceratopteris</taxon>
    </lineage>
</organism>
<dbReference type="AlphaFoldDB" id="A0A8T2SWM7"/>
<dbReference type="OrthoDB" id="515857at2759"/>
<dbReference type="Pfam" id="PF25370">
    <property type="entry name" value="HTH_74"/>
    <property type="match status" value="1"/>
</dbReference>